<dbReference type="AlphaFoldDB" id="A0A0N0V4W7"/>
<gene>
    <name evidence="2" type="ORF">FLAG1_11015</name>
</gene>
<keyword evidence="3" id="KW-1185">Reference proteome</keyword>
<name>A0A0N0V4W7_FUSLA</name>
<evidence type="ECO:0000313" key="3">
    <source>
        <dbReference type="Proteomes" id="UP000037904"/>
    </source>
</evidence>
<protein>
    <submittedName>
        <fullName evidence="2">Uncharacterized protein</fullName>
    </submittedName>
</protein>
<reference evidence="2 3" key="1">
    <citation type="submission" date="2015-04" db="EMBL/GenBank/DDBJ databases">
        <title>The draft genome sequence of Fusarium langsethiae, a T-2/HT-2 mycotoxin producer.</title>
        <authorList>
            <person name="Lysoe E."/>
            <person name="Divon H.H."/>
            <person name="Terzi V."/>
            <person name="Orru L."/>
            <person name="Lamontanara A."/>
            <person name="Kolseth A.-K."/>
            <person name="Frandsen R.J."/>
            <person name="Nielsen K."/>
            <person name="Thrane U."/>
        </authorList>
    </citation>
    <scope>NUCLEOTIDE SEQUENCE [LARGE SCALE GENOMIC DNA]</scope>
    <source>
        <strain evidence="2 3">Fl201059</strain>
    </source>
</reference>
<comment type="caution">
    <text evidence="2">The sequence shown here is derived from an EMBL/GenBank/DDBJ whole genome shotgun (WGS) entry which is preliminary data.</text>
</comment>
<evidence type="ECO:0000256" key="1">
    <source>
        <dbReference type="SAM" id="MobiDB-lite"/>
    </source>
</evidence>
<accession>A0A0N0V4W7</accession>
<organism evidence="2 3">
    <name type="scientific">Fusarium langsethiae</name>
    <dbReference type="NCBI Taxonomy" id="179993"/>
    <lineage>
        <taxon>Eukaryota</taxon>
        <taxon>Fungi</taxon>
        <taxon>Dikarya</taxon>
        <taxon>Ascomycota</taxon>
        <taxon>Pezizomycotina</taxon>
        <taxon>Sordariomycetes</taxon>
        <taxon>Hypocreomycetidae</taxon>
        <taxon>Hypocreales</taxon>
        <taxon>Nectriaceae</taxon>
        <taxon>Fusarium</taxon>
    </lineage>
</organism>
<proteinExistence type="predicted"/>
<dbReference type="Proteomes" id="UP000037904">
    <property type="component" value="Unassembled WGS sequence"/>
</dbReference>
<feature type="non-terminal residue" evidence="2">
    <location>
        <position position="807"/>
    </location>
</feature>
<feature type="region of interest" description="Disordered" evidence="1">
    <location>
        <begin position="721"/>
        <end position="745"/>
    </location>
</feature>
<evidence type="ECO:0000313" key="2">
    <source>
        <dbReference type="EMBL" id="KPA36231.1"/>
    </source>
</evidence>
<sequence length="807" mass="90076">MDTTLEERLPQSDDEKFLFSPYEERWSRLQPVIVRLYTRKRTRDGRTATLDQLVQFMKTHYLFYAAYVSYYVSHLNKMFLGIKSQCCYVFTNLFYTLWSHLRNVTICNAFCSLRIQLTFLDVSPTEYRRRFKDWGISKRMVQQDKDAITTAIARRKRPGASLSDATTQQNGEYTPLDYKKLKRHMKSRKPSLQIAPGLLSSWNLPYAAFLSSLPKNPDQPSPFGPLGPTPEYLHIQSPEALTPGRAAAGPSPRIELVYEKQKEYCTSLFLQGRLDQLVVSLGKEDRSFVLAKSWGRDLLNPSQTQTFDLPPQSYNAFSPFTPSALLNLSSGPSSPDFSVTTNISIPPAQLCKWSIHVSTRPYSSVDGMGAIAPSNLQPNTTSFVDFLHQSMATNDFTATPKTDLPLAQDMITRSLEGDPSPLQLDAWKLAIMAGNPELLDQLYEDNGLEVPEGVEDLYLFHLAVTFLDGGKQCCGVLTVLSQMLPPSFSFYHNIDNHGHTILDALVVTVLRSHTSVQPGDVSRGFHSPIRFPGEEKDICGRWDADAPAVRELFKQGYARIPTRWKHPFCHTAVQAVCHSMIAIFASPASPSIDTESGLFVRRCTACGLELKLGPLHTIVVSAFYLAQLGMPGESLFGAIAMMVCLIALGADVSIKANISVEEILSSADAGQCRHTLLSPLDLIKAVPGGVIATWSENCRVGWGCLIAVLELAVMEHDQALSGRSHRSPSPTRDERSDSVSSTFNESSEDDLHECYFQEEIHDNWLKLPCTGARIGLLWASISDAFFCTRTYVRTVFWAPVRTYNFSV</sequence>
<dbReference type="EMBL" id="JXCE01000707">
    <property type="protein sequence ID" value="KPA36231.1"/>
    <property type="molecule type" value="Genomic_DNA"/>
</dbReference>